<keyword evidence="3" id="KW-1185">Reference proteome</keyword>
<comment type="caution">
    <text evidence="2">The sequence shown here is derived from an EMBL/GenBank/DDBJ whole genome shotgun (WGS) entry which is preliminary data.</text>
</comment>
<proteinExistence type="predicted"/>
<dbReference type="PROSITE" id="PS50879">
    <property type="entry name" value="RNASE_H_1"/>
    <property type="match status" value="1"/>
</dbReference>
<protein>
    <recommendedName>
        <fullName evidence="1">RNase H type-1 domain-containing protein</fullName>
    </recommendedName>
</protein>
<dbReference type="Proteomes" id="UP000807353">
    <property type="component" value="Unassembled WGS sequence"/>
</dbReference>
<dbReference type="GO" id="GO:0003676">
    <property type="term" value="F:nucleic acid binding"/>
    <property type="evidence" value="ECO:0007669"/>
    <property type="project" value="InterPro"/>
</dbReference>
<reference evidence="2" key="1">
    <citation type="submission" date="2020-11" db="EMBL/GenBank/DDBJ databases">
        <authorList>
            <consortium name="DOE Joint Genome Institute"/>
            <person name="Ahrendt S."/>
            <person name="Riley R."/>
            <person name="Andreopoulos W."/>
            <person name="Labutti K."/>
            <person name="Pangilinan J."/>
            <person name="Ruiz-Duenas F.J."/>
            <person name="Barrasa J.M."/>
            <person name="Sanchez-Garcia M."/>
            <person name="Camarero S."/>
            <person name="Miyauchi S."/>
            <person name="Serrano A."/>
            <person name="Linde D."/>
            <person name="Babiker R."/>
            <person name="Drula E."/>
            <person name="Ayuso-Fernandez I."/>
            <person name="Pacheco R."/>
            <person name="Padilla G."/>
            <person name="Ferreira P."/>
            <person name="Barriuso J."/>
            <person name="Kellner H."/>
            <person name="Castanera R."/>
            <person name="Alfaro M."/>
            <person name="Ramirez L."/>
            <person name="Pisabarro A.G."/>
            <person name="Kuo A."/>
            <person name="Tritt A."/>
            <person name="Lipzen A."/>
            <person name="He G."/>
            <person name="Yan M."/>
            <person name="Ng V."/>
            <person name="Cullen D."/>
            <person name="Martin F."/>
            <person name="Rosso M.-N."/>
            <person name="Henrissat B."/>
            <person name="Hibbett D."/>
            <person name="Martinez A.T."/>
            <person name="Grigoriev I.V."/>
        </authorList>
    </citation>
    <scope>NUCLEOTIDE SEQUENCE</scope>
    <source>
        <strain evidence="2">CBS 247.69</strain>
    </source>
</reference>
<gene>
    <name evidence="2" type="ORF">BDZ94DRAFT_1230533</name>
</gene>
<evidence type="ECO:0000259" key="1">
    <source>
        <dbReference type="PROSITE" id="PS50879"/>
    </source>
</evidence>
<organism evidence="2 3">
    <name type="scientific">Collybia nuda</name>
    <dbReference type="NCBI Taxonomy" id="64659"/>
    <lineage>
        <taxon>Eukaryota</taxon>
        <taxon>Fungi</taxon>
        <taxon>Dikarya</taxon>
        <taxon>Basidiomycota</taxon>
        <taxon>Agaricomycotina</taxon>
        <taxon>Agaricomycetes</taxon>
        <taxon>Agaricomycetidae</taxon>
        <taxon>Agaricales</taxon>
        <taxon>Tricholomatineae</taxon>
        <taxon>Clitocybaceae</taxon>
        <taxon>Collybia</taxon>
    </lineage>
</organism>
<evidence type="ECO:0000313" key="3">
    <source>
        <dbReference type="Proteomes" id="UP000807353"/>
    </source>
</evidence>
<sequence>MPGHAGVEGNEIVDEEAKKAAQGDSTPLPKSLITLEDPPGSLVLKIYKDLPRHVCSIVAQLRTGHIVLNAYLSRMKLIDSPLCPHCHVLEMVDHFLLHCRWFNTQRHILHLSLGKAPFTCRSLLGRRAHTKNLLQYVHDTQVPTL</sequence>
<dbReference type="AlphaFoldDB" id="A0A9P5XU90"/>
<evidence type="ECO:0000313" key="2">
    <source>
        <dbReference type="EMBL" id="KAF9455831.1"/>
    </source>
</evidence>
<feature type="domain" description="RNase H type-1" evidence="1">
    <location>
        <begin position="1"/>
        <end position="22"/>
    </location>
</feature>
<dbReference type="OrthoDB" id="3044497at2759"/>
<dbReference type="EMBL" id="MU150510">
    <property type="protein sequence ID" value="KAF9455831.1"/>
    <property type="molecule type" value="Genomic_DNA"/>
</dbReference>
<name>A0A9P5XU90_9AGAR</name>
<accession>A0A9P5XU90</accession>
<dbReference type="InterPro" id="IPR002156">
    <property type="entry name" value="RNaseH_domain"/>
</dbReference>
<dbReference type="GO" id="GO:0004523">
    <property type="term" value="F:RNA-DNA hybrid ribonuclease activity"/>
    <property type="evidence" value="ECO:0007669"/>
    <property type="project" value="InterPro"/>
</dbReference>